<reference evidence="9" key="1">
    <citation type="submission" date="2021-02" db="EMBL/GenBank/DDBJ databases">
        <authorList>
            <person name="Palmer J.M."/>
        </authorList>
    </citation>
    <scope>NUCLEOTIDE SEQUENCE</scope>
    <source>
        <strain evidence="9">SCRP23</strain>
    </source>
</reference>
<feature type="domain" description="SET" evidence="7">
    <location>
        <begin position="5"/>
        <end position="242"/>
    </location>
</feature>
<evidence type="ECO:0000259" key="7">
    <source>
        <dbReference type="PROSITE" id="PS50280"/>
    </source>
</evidence>
<dbReference type="Pfam" id="PF00856">
    <property type="entry name" value="SET"/>
    <property type="match status" value="1"/>
</dbReference>
<comment type="caution">
    <text evidence="9">The sequence shown here is derived from an EMBL/GenBank/DDBJ whole genome shotgun (WGS) entry which is preliminary data.</text>
</comment>
<evidence type="ECO:0000256" key="1">
    <source>
        <dbReference type="ARBA" id="ARBA00022723"/>
    </source>
</evidence>
<dbReference type="Pfam" id="PF01753">
    <property type="entry name" value="zf-MYND"/>
    <property type="match status" value="1"/>
</dbReference>
<evidence type="ECO:0000256" key="3">
    <source>
        <dbReference type="ARBA" id="ARBA00022833"/>
    </source>
</evidence>
<protein>
    <submittedName>
        <fullName evidence="9">SET and MYND domain-containing protein 3</fullName>
    </submittedName>
</protein>
<feature type="region of interest" description="Disordered" evidence="6">
    <location>
        <begin position="1"/>
        <end position="21"/>
    </location>
</feature>
<evidence type="ECO:0000256" key="2">
    <source>
        <dbReference type="ARBA" id="ARBA00022771"/>
    </source>
</evidence>
<proteinExistence type="predicted"/>
<evidence type="ECO:0000256" key="6">
    <source>
        <dbReference type="SAM" id="MobiDB-lite"/>
    </source>
</evidence>
<gene>
    <name evidence="9" type="primary">SMYD3_2</name>
    <name evidence="9" type="ORF">PHYBOEH_009779</name>
</gene>
<organism evidence="9 10">
    <name type="scientific">Phytophthora boehmeriae</name>
    <dbReference type="NCBI Taxonomy" id="109152"/>
    <lineage>
        <taxon>Eukaryota</taxon>
        <taxon>Sar</taxon>
        <taxon>Stramenopiles</taxon>
        <taxon>Oomycota</taxon>
        <taxon>Peronosporomycetes</taxon>
        <taxon>Peronosporales</taxon>
        <taxon>Peronosporaceae</taxon>
        <taxon>Phytophthora</taxon>
    </lineage>
</organism>
<dbReference type="PROSITE" id="PS50865">
    <property type="entry name" value="ZF_MYND_2"/>
    <property type="match status" value="1"/>
</dbReference>
<keyword evidence="1" id="KW-0479">Metal-binding</keyword>
<keyword evidence="2 4" id="KW-0863">Zinc-finger</keyword>
<evidence type="ECO:0000256" key="4">
    <source>
        <dbReference type="PROSITE-ProRule" id="PRU00134"/>
    </source>
</evidence>
<feature type="domain" description="MYND-type" evidence="8">
    <location>
        <begin position="57"/>
        <end position="96"/>
    </location>
</feature>
<name>A0A8T1X5D3_9STRA</name>
<feature type="coiled-coil region" evidence="5">
    <location>
        <begin position="302"/>
        <end position="336"/>
    </location>
</feature>
<evidence type="ECO:0000259" key="8">
    <source>
        <dbReference type="PROSITE" id="PS50865"/>
    </source>
</evidence>
<accession>A0A8T1X5D3</accession>
<dbReference type="OrthoDB" id="265717at2759"/>
<dbReference type="Proteomes" id="UP000693981">
    <property type="component" value="Unassembled WGS sequence"/>
</dbReference>
<dbReference type="InterPro" id="IPR050869">
    <property type="entry name" value="H3K4_H4K5_MeTrfase"/>
</dbReference>
<evidence type="ECO:0000256" key="5">
    <source>
        <dbReference type="SAM" id="Coils"/>
    </source>
</evidence>
<dbReference type="PROSITE" id="PS50280">
    <property type="entry name" value="SET"/>
    <property type="match status" value="1"/>
</dbReference>
<dbReference type="InterPro" id="IPR001214">
    <property type="entry name" value="SET_dom"/>
</dbReference>
<dbReference type="GO" id="GO:0008270">
    <property type="term" value="F:zinc ion binding"/>
    <property type="evidence" value="ECO:0007669"/>
    <property type="project" value="UniProtKB-KW"/>
</dbReference>
<sequence>MPSAVQVVPNSTRTRADVSGDRGRHVAASTDLAVGDLVLRTEAAAAVLLPELWRSHCHKCFSNTPSLSRCGRCRTAYYCSRACQQQDWQPDHRRECKRLAQLASLGLRSDQVVDVLLLGRVMRRTGQEVDGVSPLDLVWYQEDMMDQELLLLAGLAQKLELVDGGNSIEQLQRMLSRFRNNNFSICDELLLEVGAGCFPLGAMVNHSCDPNCAVTFVSKALKMEFRAMKPIKAGEEVTQTYVDIALPRRERQQRLQRKYHFHCSCSRCSQSLQDPESVDAFLDADSDGVPQEQWTPQRQECVERSIQELREATDQAANALDTVKKQQQHIDALKQLLVQQGNTLHRYNISLLQTYSTLFSAEMERDSVNEAILYGESILEFYRHVYNANHPMTGLHLFTLGDLHSQLVQMEAGDEHKQAKASEYLMEAHRILQITHGKDHRFVQMLNERFKGTTVP</sequence>
<keyword evidence="3" id="KW-0862">Zinc</keyword>
<dbReference type="PANTHER" id="PTHR12197">
    <property type="entry name" value="HISTONE-LYSINE N-METHYLTRANSFERASE SMYD"/>
    <property type="match status" value="1"/>
</dbReference>
<dbReference type="InterPro" id="IPR002893">
    <property type="entry name" value="Znf_MYND"/>
</dbReference>
<keyword evidence="5" id="KW-0175">Coiled coil</keyword>
<dbReference type="GO" id="GO:0005634">
    <property type="term" value="C:nucleus"/>
    <property type="evidence" value="ECO:0007669"/>
    <property type="project" value="TreeGrafter"/>
</dbReference>
<dbReference type="AlphaFoldDB" id="A0A8T1X5D3"/>
<evidence type="ECO:0000313" key="9">
    <source>
        <dbReference type="EMBL" id="KAG7399089.1"/>
    </source>
</evidence>
<dbReference type="EMBL" id="JAGDFL010000063">
    <property type="protein sequence ID" value="KAG7399089.1"/>
    <property type="molecule type" value="Genomic_DNA"/>
</dbReference>
<keyword evidence="10" id="KW-1185">Reference proteome</keyword>
<dbReference type="SMART" id="SM00317">
    <property type="entry name" value="SET"/>
    <property type="match status" value="1"/>
</dbReference>
<dbReference type="PANTHER" id="PTHR12197:SF251">
    <property type="entry name" value="EG:BACR7C10.4 PROTEIN"/>
    <property type="match status" value="1"/>
</dbReference>
<evidence type="ECO:0000313" key="10">
    <source>
        <dbReference type="Proteomes" id="UP000693981"/>
    </source>
</evidence>